<reference evidence="2 3" key="1">
    <citation type="journal article" date="2015" name="Stand. Genomic Sci.">
        <title>Genomic Encyclopedia of Bacterial and Archaeal Type Strains, Phase III: the genomes of soil and plant-associated and newly described type strains.</title>
        <authorList>
            <person name="Whitman W.B."/>
            <person name="Woyke T."/>
            <person name="Klenk H.P."/>
            <person name="Zhou Y."/>
            <person name="Lilburn T.G."/>
            <person name="Beck B.J."/>
            <person name="De Vos P."/>
            <person name="Vandamme P."/>
            <person name="Eisen J.A."/>
            <person name="Garrity G."/>
            <person name="Hugenholtz P."/>
            <person name="Kyrpides N.C."/>
        </authorList>
    </citation>
    <scope>NUCLEOTIDE SEQUENCE [LARGE SCALE GENOMIC DNA]</scope>
    <source>
        <strain evidence="2 3">VKM Ac-2538</strain>
    </source>
</reference>
<name>A0ABY2BLZ0_9ACTN</name>
<keyword evidence="1" id="KW-1133">Transmembrane helix</keyword>
<feature type="transmembrane region" description="Helical" evidence="1">
    <location>
        <begin position="154"/>
        <end position="172"/>
    </location>
</feature>
<dbReference type="Pfam" id="PF10825">
    <property type="entry name" value="DUF2752"/>
    <property type="match status" value="1"/>
</dbReference>
<sequence length="176" mass="18770">MACRLVLGRFSRPWDPVNLPGAGVTLVGVTLTPEGIVLRPTGPVEPLDRRVLGLAAVGVGGFGLAAIYQLSGDRHLGIPCLLHATTGLNCPLCGSTRMAAALLRGDLDAAWHFNPVVLVLGPLIGVAIGYQLLAYGLERVRWVKLPRIRLSARVVDWSIKALIVLLLVYGVARNLN</sequence>
<keyword evidence="1" id="KW-0472">Membrane</keyword>
<feature type="transmembrane region" description="Helical" evidence="1">
    <location>
        <begin position="112"/>
        <end position="133"/>
    </location>
</feature>
<keyword evidence="3" id="KW-1185">Reference proteome</keyword>
<feature type="transmembrane region" description="Helical" evidence="1">
    <location>
        <begin position="51"/>
        <end position="71"/>
    </location>
</feature>
<dbReference type="EMBL" id="SLWM01000005">
    <property type="protein sequence ID" value="TCO24157.1"/>
    <property type="molecule type" value="Genomic_DNA"/>
</dbReference>
<evidence type="ECO:0000313" key="3">
    <source>
        <dbReference type="Proteomes" id="UP000295818"/>
    </source>
</evidence>
<evidence type="ECO:0000256" key="1">
    <source>
        <dbReference type="SAM" id="Phobius"/>
    </source>
</evidence>
<dbReference type="InterPro" id="IPR021215">
    <property type="entry name" value="DUF2752"/>
</dbReference>
<dbReference type="Proteomes" id="UP000295818">
    <property type="component" value="Unassembled WGS sequence"/>
</dbReference>
<comment type="caution">
    <text evidence="2">The sequence shown here is derived from an EMBL/GenBank/DDBJ whole genome shotgun (WGS) entry which is preliminary data.</text>
</comment>
<organism evidence="2 3">
    <name type="scientific">Kribbella orskensis</name>
    <dbReference type="NCBI Taxonomy" id="2512216"/>
    <lineage>
        <taxon>Bacteria</taxon>
        <taxon>Bacillati</taxon>
        <taxon>Actinomycetota</taxon>
        <taxon>Actinomycetes</taxon>
        <taxon>Propionibacteriales</taxon>
        <taxon>Kribbellaceae</taxon>
        <taxon>Kribbella</taxon>
    </lineage>
</organism>
<gene>
    <name evidence="2" type="ORF">EV644_105189</name>
</gene>
<protein>
    <submittedName>
        <fullName evidence="2">Uncharacterized protein DUF2752</fullName>
    </submittedName>
</protein>
<accession>A0ABY2BLZ0</accession>
<evidence type="ECO:0000313" key="2">
    <source>
        <dbReference type="EMBL" id="TCO24157.1"/>
    </source>
</evidence>
<keyword evidence="1" id="KW-0812">Transmembrane</keyword>
<proteinExistence type="predicted"/>